<sequence>MVGVTLGIVELTCDGHDDTLAFEKGAPLKDVLDLATLKWQLFAPAAGPGVPLDHVAFLLQHHRERLLAVHAEEFPGAERAGQLNPDSDITEHMPLLGREDSYICCLMNLVRIWQRWRQRGPSDMEYRRGLAQQLVISCPGSGKSTFLTCMLPWIHRWLHETPRAKQRRLCARALSPHGPLTAKEKELVEEFLQVLGRTAAHPHHFAFMRLSGDSCGVSAEKALDLPSASACALRVLYAFLTPASATSPLQRSWSDFVQELNTSMGTSALRQLTLSNVLAFVRRAFGLDDSTPVLVLLLVDEAHAAHGCFSSGQPEGTTWFQEVLKNIILKMDQLPVSSLLTLIVPITASTRRSVGDLKAWSMGRNVKAACLPMPSLTREQSLTLVKVMANRVATRHQRSAVVLNHHVTDTLLPVTVGNPRTIGILLKTVAGNEGSRVSCAMDL</sequence>
<name>A0AAW1Q7T0_9CHLO</name>
<evidence type="ECO:0000313" key="2">
    <source>
        <dbReference type="Proteomes" id="UP001489004"/>
    </source>
</evidence>
<dbReference type="AlphaFoldDB" id="A0AAW1Q7T0"/>
<organism evidence="1 2">
    <name type="scientific">[Myrmecia] bisecta</name>
    <dbReference type="NCBI Taxonomy" id="41462"/>
    <lineage>
        <taxon>Eukaryota</taxon>
        <taxon>Viridiplantae</taxon>
        <taxon>Chlorophyta</taxon>
        <taxon>core chlorophytes</taxon>
        <taxon>Trebouxiophyceae</taxon>
        <taxon>Trebouxiales</taxon>
        <taxon>Trebouxiaceae</taxon>
        <taxon>Myrmecia</taxon>
    </lineage>
</organism>
<protein>
    <submittedName>
        <fullName evidence="1">Uncharacterized protein</fullName>
    </submittedName>
</protein>
<gene>
    <name evidence="1" type="ORF">WJX72_009424</name>
</gene>
<proteinExistence type="predicted"/>
<evidence type="ECO:0000313" key="1">
    <source>
        <dbReference type="EMBL" id="KAK9818245.1"/>
    </source>
</evidence>
<accession>A0AAW1Q7T0</accession>
<comment type="caution">
    <text evidence="1">The sequence shown here is derived from an EMBL/GenBank/DDBJ whole genome shotgun (WGS) entry which is preliminary data.</text>
</comment>
<dbReference type="Proteomes" id="UP001489004">
    <property type="component" value="Unassembled WGS sequence"/>
</dbReference>
<dbReference type="EMBL" id="JALJOR010000004">
    <property type="protein sequence ID" value="KAK9818245.1"/>
    <property type="molecule type" value="Genomic_DNA"/>
</dbReference>
<reference evidence="1 2" key="1">
    <citation type="journal article" date="2024" name="Nat. Commun.">
        <title>Phylogenomics reveals the evolutionary origins of lichenization in chlorophyte algae.</title>
        <authorList>
            <person name="Puginier C."/>
            <person name="Libourel C."/>
            <person name="Otte J."/>
            <person name="Skaloud P."/>
            <person name="Haon M."/>
            <person name="Grisel S."/>
            <person name="Petersen M."/>
            <person name="Berrin J.G."/>
            <person name="Delaux P.M."/>
            <person name="Dal Grande F."/>
            <person name="Keller J."/>
        </authorList>
    </citation>
    <scope>NUCLEOTIDE SEQUENCE [LARGE SCALE GENOMIC DNA]</scope>
    <source>
        <strain evidence="1 2">SAG 2043</strain>
    </source>
</reference>
<keyword evidence="2" id="KW-1185">Reference proteome</keyword>